<dbReference type="Proteomes" id="UP000294360">
    <property type="component" value="Chromosome"/>
</dbReference>
<dbReference type="InterPro" id="IPR036259">
    <property type="entry name" value="MFS_trans_sf"/>
</dbReference>
<dbReference type="KEGG" id="mtun:MTUNDRAET4_0162"/>
<evidence type="ECO:0000313" key="6">
    <source>
        <dbReference type="Proteomes" id="UP000294360"/>
    </source>
</evidence>
<dbReference type="InterPro" id="IPR011701">
    <property type="entry name" value="MFS"/>
</dbReference>
<accession>A0A4U8YUZ5</accession>
<reference evidence="5 6" key="1">
    <citation type="submission" date="2019-03" db="EMBL/GenBank/DDBJ databases">
        <authorList>
            <person name="Kox A.R. M."/>
        </authorList>
    </citation>
    <scope>NUCLEOTIDE SEQUENCE [LARGE SCALE GENOMIC DNA]</scope>
    <source>
        <strain evidence="5">MTUNDRAET4 annotated genome</strain>
    </source>
</reference>
<feature type="transmembrane region" description="Helical" evidence="4">
    <location>
        <begin position="276"/>
        <end position="296"/>
    </location>
</feature>
<evidence type="ECO:0000256" key="1">
    <source>
        <dbReference type="ARBA" id="ARBA00022692"/>
    </source>
</evidence>
<dbReference type="InterPro" id="IPR050327">
    <property type="entry name" value="Proton-linked_MCT"/>
</dbReference>
<keyword evidence="3 4" id="KW-0472">Membrane</keyword>
<dbReference type="Pfam" id="PF07690">
    <property type="entry name" value="MFS_1"/>
    <property type="match status" value="1"/>
</dbReference>
<feature type="transmembrane region" description="Helical" evidence="4">
    <location>
        <begin position="36"/>
        <end position="57"/>
    </location>
</feature>
<feature type="transmembrane region" description="Helical" evidence="4">
    <location>
        <begin position="145"/>
        <end position="164"/>
    </location>
</feature>
<feature type="transmembrane region" description="Helical" evidence="4">
    <location>
        <begin position="90"/>
        <end position="108"/>
    </location>
</feature>
<sequence length="459" mass="49926">MSTTLNLEHGVEKAGFLSRENTVAKPGFNRWLVPPAALAIHLCIGMAYGLSVFWLPLSRALGHDKSLACPDMSVFSALFTTSCDWRISDLLVTFEVGIVVLGVSAALFGGWLERAGPRKAGLAAAICWGGGFLIGAYAVHIHQLWLLWLGLGIIGGIGLGLGYISPVSTLIKWFPDRRGMATGMAIMGFGGGALIGSPLANILINHFKSPTDAGVWQTMAVMGGIYLVAMLCGAFGYRVPPKDWLPAGWIPSQHKSALVTSGNVDLKDAHKTPQFWLIWAVLCLNVSAGIGVISMASPMLQEIFAGSLIGHPDVGFSALDTAQKAAVATIAAGFVGLLSLFNIGGRFVWASLSDKLGRKTTYFTFFWSRHRALRLGSHFCAYGIEGAFRCIDVHHPLDVWRRLCDSASLSRGCFWHAVRWRHPRAFADRLVDRRHRRSGGDRLYTRRADRRWNQPGAGL</sequence>
<organism evidence="5 6">
    <name type="scientific">Methylocella tundrae</name>
    <dbReference type="NCBI Taxonomy" id="227605"/>
    <lineage>
        <taxon>Bacteria</taxon>
        <taxon>Pseudomonadati</taxon>
        <taxon>Pseudomonadota</taxon>
        <taxon>Alphaproteobacteria</taxon>
        <taxon>Hyphomicrobiales</taxon>
        <taxon>Beijerinckiaceae</taxon>
        <taxon>Methylocella</taxon>
    </lineage>
</organism>
<feature type="transmembrane region" description="Helical" evidence="4">
    <location>
        <begin position="216"/>
        <end position="237"/>
    </location>
</feature>
<feature type="transmembrane region" description="Helical" evidence="4">
    <location>
        <begin position="325"/>
        <end position="349"/>
    </location>
</feature>
<dbReference type="GO" id="GO:0022857">
    <property type="term" value="F:transmembrane transporter activity"/>
    <property type="evidence" value="ECO:0007669"/>
    <property type="project" value="InterPro"/>
</dbReference>
<evidence type="ECO:0000256" key="4">
    <source>
        <dbReference type="SAM" id="Phobius"/>
    </source>
</evidence>
<feature type="transmembrane region" description="Helical" evidence="4">
    <location>
        <begin position="120"/>
        <end position="139"/>
    </location>
</feature>
<dbReference type="PANTHER" id="PTHR11360">
    <property type="entry name" value="MONOCARBOXYLATE TRANSPORTER"/>
    <property type="match status" value="1"/>
</dbReference>
<dbReference type="CDD" id="cd17353">
    <property type="entry name" value="MFS_OFA_like"/>
    <property type="match status" value="1"/>
</dbReference>
<evidence type="ECO:0000313" key="5">
    <source>
        <dbReference type="EMBL" id="VFU07055.1"/>
    </source>
</evidence>
<dbReference type="AlphaFoldDB" id="A0A4U8YUZ5"/>
<keyword evidence="2 4" id="KW-1133">Transmembrane helix</keyword>
<gene>
    <name evidence="5" type="ORF">MTUNDRAET4_0162</name>
</gene>
<evidence type="ECO:0000256" key="2">
    <source>
        <dbReference type="ARBA" id="ARBA00022989"/>
    </source>
</evidence>
<evidence type="ECO:0000256" key="3">
    <source>
        <dbReference type="ARBA" id="ARBA00023136"/>
    </source>
</evidence>
<name>A0A4U8YUZ5_METTU</name>
<dbReference type="EMBL" id="LR536450">
    <property type="protein sequence ID" value="VFU07055.1"/>
    <property type="molecule type" value="Genomic_DNA"/>
</dbReference>
<dbReference type="Gene3D" id="1.20.1250.20">
    <property type="entry name" value="MFS general substrate transporter like domains"/>
    <property type="match status" value="1"/>
</dbReference>
<protein>
    <submittedName>
        <fullName evidence="5">Uncharacterized protein</fullName>
    </submittedName>
</protein>
<dbReference type="PANTHER" id="PTHR11360:SF317">
    <property type="entry name" value="MAJOR FACILITATOR SUPERFAMILY (MFS) PROFILE DOMAIN-CONTAINING PROTEIN-RELATED"/>
    <property type="match status" value="1"/>
</dbReference>
<proteinExistence type="predicted"/>
<feature type="transmembrane region" description="Helical" evidence="4">
    <location>
        <begin position="185"/>
        <end position="204"/>
    </location>
</feature>
<keyword evidence="1 4" id="KW-0812">Transmembrane</keyword>
<dbReference type="SUPFAM" id="SSF103473">
    <property type="entry name" value="MFS general substrate transporter"/>
    <property type="match status" value="1"/>
</dbReference>